<keyword evidence="2 3" id="KW-0732">Signal</keyword>
<dbReference type="GO" id="GO:1904680">
    <property type="term" value="F:peptide transmembrane transporter activity"/>
    <property type="evidence" value="ECO:0007669"/>
    <property type="project" value="TreeGrafter"/>
</dbReference>
<evidence type="ECO:0000313" key="6">
    <source>
        <dbReference type="Proteomes" id="UP000183656"/>
    </source>
</evidence>
<proteinExistence type="inferred from homology"/>
<accession>A0A1I7H7E2</accession>
<dbReference type="PANTHER" id="PTHR30290:SF38">
    <property type="entry name" value="D,D-DIPEPTIDE-BINDING PERIPLASMIC PROTEIN DDPA-RELATED"/>
    <property type="match status" value="1"/>
</dbReference>
<feature type="domain" description="Solute-binding protein family 5" evidence="4">
    <location>
        <begin position="82"/>
        <end position="410"/>
    </location>
</feature>
<feature type="signal peptide" evidence="3">
    <location>
        <begin position="1"/>
        <end position="29"/>
    </location>
</feature>
<name>A0A1I7H7E2_9BURK</name>
<keyword evidence="6" id="KW-1185">Reference proteome</keyword>
<evidence type="ECO:0000256" key="3">
    <source>
        <dbReference type="SAM" id="SignalP"/>
    </source>
</evidence>
<dbReference type="GO" id="GO:0043190">
    <property type="term" value="C:ATP-binding cassette (ABC) transporter complex"/>
    <property type="evidence" value="ECO:0007669"/>
    <property type="project" value="InterPro"/>
</dbReference>
<organism evidence="5 6">
    <name type="scientific">Paenacidovorax caeni</name>
    <dbReference type="NCBI Taxonomy" id="343013"/>
    <lineage>
        <taxon>Bacteria</taxon>
        <taxon>Pseudomonadati</taxon>
        <taxon>Pseudomonadota</taxon>
        <taxon>Betaproteobacteria</taxon>
        <taxon>Burkholderiales</taxon>
        <taxon>Comamonadaceae</taxon>
        <taxon>Paenacidovorax</taxon>
    </lineage>
</organism>
<comment type="similarity">
    <text evidence="1">Belongs to the bacterial solute-binding protein 5 family.</text>
</comment>
<dbReference type="Gene3D" id="3.40.190.10">
    <property type="entry name" value="Periplasmic binding protein-like II"/>
    <property type="match status" value="1"/>
</dbReference>
<evidence type="ECO:0000256" key="2">
    <source>
        <dbReference type="ARBA" id="ARBA00022729"/>
    </source>
</evidence>
<dbReference type="PIRSF" id="PIRSF002741">
    <property type="entry name" value="MppA"/>
    <property type="match status" value="1"/>
</dbReference>
<dbReference type="PANTHER" id="PTHR30290">
    <property type="entry name" value="PERIPLASMIC BINDING COMPONENT OF ABC TRANSPORTER"/>
    <property type="match status" value="1"/>
</dbReference>
<feature type="chain" id="PRO_5010235264" evidence="3">
    <location>
        <begin position="30"/>
        <end position="510"/>
    </location>
</feature>
<dbReference type="STRING" id="343013.SAMN04489707_100917"/>
<sequence>MRHSALSWPLTRRAYLAHTLALAAAPALAGAAQRAHQRWVVINLSLEPDSLDPTMAASAAVGEVVHYNVLEGLTRIEENGSVAPLLAQRWQMDARQRTCTLQLRQGVRFHDGTPFDAAAVRFSFERARAPGSTNKARKTLFDNIAHIATPDAHTVVLGLHHADAHLPFRLGENTAVILSPASAGAAATAPVGTGPYRVQQWQRGHSITLEPASTYRHAKTLYMRGATFRFLYTPEAQAAALHGEEMDLFLHFATNSVRGLVADSRYQLLLGTSSSKGLLALNHRRAPLADLRVRRAITHAIDREAFIRTVFEGRGTVIGSHFSPSDPGYVHLAHRYPYDPDRARALLREALGSAPLRLSLALPPPPYARLGGPVLAADLERVGITVEPRPLEWAQWLAGPFKGDFDMTLITHVEPLDYPIYTDPGYYFGYDSAAFRQLVQRHAQSESPRERARLFAQLQRHLAEDAVNAWLYASQVGTVVRKGLRGVWMHYPIFVHDIAALRWESEEDTA</sequence>
<dbReference type="Gene3D" id="3.10.105.10">
    <property type="entry name" value="Dipeptide-binding Protein, Domain 3"/>
    <property type="match status" value="1"/>
</dbReference>
<dbReference type="InterPro" id="IPR000914">
    <property type="entry name" value="SBP_5_dom"/>
</dbReference>
<dbReference type="InterPro" id="IPR039424">
    <property type="entry name" value="SBP_5"/>
</dbReference>
<dbReference type="PROSITE" id="PS51318">
    <property type="entry name" value="TAT"/>
    <property type="match status" value="1"/>
</dbReference>
<dbReference type="GO" id="GO:0030288">
    <property type="term" value="C:outer membrane-bounded periplasmic space"/>
    <property type="evidence" value="ECO:0007669"/>
    <property type="project" value="UniProtKB-ARBA"/>
</dbReference>
<evidence type="ECO:0000256" key="1">
    <source>
        <dbReference type="ARBA" id="ARBA00005695"/>
    </source>
</evidence>
<dbReference type="RefSeq" id="WP_054255940.1">
    <property type="nucleotide sequence ID" value="NZ_CYIG01000011.1"/>
</dbReference>
<dbReference type="GO" id="GO:0015833">
    <property type="term" value="P:peptide transport"/>
    <property type="evidence" value="ECO:0007669"/>
    <property type="project" value="TreeGrafter"/>
</dbReference>
<gene>
    <name evidence="5" type="ORF">SAMN04489707_100917</name>
</gene>
<dbReference type="CDD" id="cd08494">
    <property type="entry name" value="PBP2_NikA_DppA_OppA_like_6"/>
    <property type="match status" value="1"/>
</dbReference>
<dbReference type="OrthoDB" id="9801799at2"/>
<protein>
    <submittedName>
        <fullName evidence="5">Peptide/nickel transport system substrate-binding protein</fullName>
    </submittedName>
</protein>
<dbReference type="InterPro" id="IPR006311">
    <property type="entry name" value="TAT_signal"/>
</dbReference>
<dbReference type="SUPFAM" id="SSF53850">
    <property type="entry name" value="Periplasmic binding protein-like II"/>
    <property type="match status" value="1"/>
</dbReference>
<dbReference type="Pfam" id="PF00496">
    <property type="entry name" value="SBP_bac_5"/>
    <property type="match status" value="1"/>
</dbReference>
<dbReference type="InterPro" id="IPR030678">
    <property type="entry name" value="Peptide/Ni-bd"/>
</dbReference>
<dbReference type="EMBL" id="FPBX01000009">
    <property type="protein sequence ID" value="SFU56605.1"/>
    <property type="molecule type" value="Genomic_DNA"/>
</dbReference>
<evidence type="ECO:0000313" key="5">
    <source>
        <dbReference type="EMBL" id="SFU56605.1"/>
    </source>
</evidence>
<dbReference type="Proteomes" id="UP000183656">
    <property type="component" value="Unassembled WGS sequence"/>
</dbReference>
<evidence type="ECO:0000259" key="4">
    <source>
        <dbReference type="Pfam" id="PF00496"/>
    </source>
</evidence>
<dbReference type="AlphaFoldDB" id="A0A1I7H7E2"/>
<reference evidence="5 6" key="1">
    <citation type="submission" date="2016-10" db="EMBL/GenBank/DDBJ databases">
        <authorList>
            <person name="de Groot N.N."/>
        </authorList>
    </citation>
    <scope>NUCLEOTIDE SEQUENCE [LARGE SCALE GENOMIC DNA]</scope>
    <source>
        <strain evidence="5 6">R-24608</strain>
    </source>
</reference>